<name>A0A2J6PRT3_9HELO</name>
<accession>A0A2J6PRT3</accession>
<feature type="compositionally biased region" description="Basic residues" evidence="1">
    <location>
        <begin position="76"/>
        <end position="88"/>
    </location>
</feature>
<gene>
    <name evidence="2" type="ORF">NA56DRAFT_708536</name>
</gene>
<dbReference type="EMBL" id="KZ613504">
    <property type="protein sequence ID" value="PMD16646.1"/>
    <property type="molecule type" value="Genomic_DNA"/>
</dbReference>
<evidence type="ECO:0000313" key="3">
    <source>
        <dbReference type="Proteomes" id="UP000235672"/>
    </source>
</evidence>
<protein>
    <submittedName>
        <fullName evidence="2">Uncharacterized protein</fullName>
    </submittedName>
</protein>
<reference evidence="2 3" key="1">
    <citation type="submission" date="2016-05" db="EMBL/GenBank/DDBJ databases">
        <title>A degradative enzymes factory behind the ericoid mycorrhizal symbiosis.</title>
        <authorList>
            <consortium name="DOE Joint Genome Institute"/>
            <person name="Martino E."/>
            <person name="Morin E."/>
            <person name="Grelet G."/>
            <person name="Kuo A."/>
            <person name="Kohler A."/>
            <person name="Daghino S."/>
            <person name="Barry K."/>
            <person name="Choi C."/>
            <person name="Cichocki N."/>
            <person name="Clum A."/>
            <person name="Copeland A."/>
            <person name="Hainaut M."/>
            <person name="Haridas S."/>
            <person name="Labutti K."/>
            <person name="Lindquist E."/>
            <person name="Lipzen A."/>
            <person name="Khouja H.-R."/>
            <person name="Murat C."/>
            <person name="Ohm R."/>
            <person name="Olson A."/>
            <person name="Spatafora J."/>
            <person name="Veneault-Fourrey C."/>
            <person name="Henrissat B."/>
            <person name="Grigoriev I."/>
            <person name="Martin F."/>
            <person name="Perotto S."/>
        </authorList>
    </citation>
    <scope>NUCLEOTIDE SEQUENCE [LARGE SCALE GENOMIC DNA]</scope>
    <source>
        <strain evidence="2 3">UAMH 7357</strain>
    </source>
</reference>
<proteinExistence type="predicted"/>
<feature type="region of interest" description="Disordered" evidence="1">
    <location>
        <begin position="1"/>
        <end position="95"/>
    </location>
</feature>
<evidence type="ECO:0000313" key="2">
    <source>
        <dbReference type="EMBL" id="PMD16646.1"/>
    </source>
</evidence>
<organism evidence="2 3">
    <name type="scientific">Hyaloscypha hepaticicola</name>
    <dbReference type="NCBI Taxonomy" id="2082293"/>
    <lineage>
        <taxon>Eukaryota</taxon>
        <taxon>Fungi</taxon>
        <taxon>Dikarya</taxon>
        <taxon>Ascomycota</taxon>
        <taxon>Pezizomycotina</taxon>
        <taxon>Leotiomycetes</taxon>
        <taxon>Helotiales</taxon>
        <taxon>Hyaloscyphaceae</taxon>
        <taxon>Hyaloscypha</taxon>
    </lineage>
</organism>
<sequence length="256" mass="28987">MGDRGRQWALWRRGKGTTLEPSQRSLDDPSGPESQDETHAELVLIPLKPSLAGVTDSQTARQPDLGPPSPTPSTKCSKRQRQRQRQQHPLRSAAAPDLTLTLSRLQSIRPALLVCRRLRTLHNWNTRERRGTLVAGHLNVEIWNRAERLQVRPPPFQNRRQDQIKEFEPHLASAHRESRSKSSLLEARLAHQALSRGVAHTEAATVQHSEQGRAHIWILTSLERRPTSRPSKLVEPKLYIGQIPNDKGPAENTQQD</sequence>
<keyword evidence="3" id="KW-1185">Reference proteome</keyword>
<dbReference type="Proteomes" id="UP000235672">
    <property type="component" value="Unassembled WGS sequence"/>
</dbReference>
<evidence type="ECO:0000256" key="1">
    <source>
        <dbReference type="SAM" id="MobiDB-lite"/>
    </source>
</evidence>
<dbReference type="AlphaFoldDB" id="A0A2J6PRT3"/>